<feature type="region of interest" description="Disordered" evidence="1">
    <location>
        <begin position="854"/>
        <end position="877"/>
    </location>
</feature>
<feature type="compositionally biased region" description="Basic and acidic residues" evidence="1">
    <location>
        <begin position="1134"/>
        <end position="1146"/>
    </location>
</feature>
<evidence type="ECO:0000259" key="2">
    <source>
        <dbReference type="Pfam" id="PF24340"/>
    </source>
</evidence>
<reference evidence="7" key="2">
    <citation type="submission" date="2020-04" db="EMBL/GenBank/DDBJ databases">
        <authorList>
            <consortium name="NCBI Genome Project"/>
        </authorList>
    </citation>
    <scope>NUCLEOTIDE SEQUENCE</scope>
    <source>
        <strain evidence="7">CBS 304.34</strain>
    </source>
</reference>
<feature type="compositionally biased region" description="Polar residues" evidence="1">
    <location>
        <begin position="1215"/>
        <end position="1226"/>
    </location>
</feature>
<dbReference type="EMBL" id="MU003693">
    <property type="protein sequence ID" value="KAF2816139.1"/>
    <property type="molecule type" value="Genomic_DNA"/>
</dbReference>
<reference evidence="7" key="3">
    <citation type="submission" date="2025-04" db="UniProtKB">
        <authorList>
            <consortium name="RefSeq"/>
        </authorList>
    </citation>
    <scope>IDENTIFICATION</scope>
    <source>
        <strain evidence="7">CBS 304.34</strain>
    </source>
</reference>
<evidence type="ECO:0000259" key="3">
    <source>
        <dbReference type="Pfam" id="PF24344"/>
    </source>
</evidence>
<feature type="compositionally biased region" description="Low complexity" evidence="1">
    <location>
        <begin position="506"/>
        <end position="516"/>
    </location>
</feature>
<name>A0A6A6Z5Y5_9PEZI</name>
<feature type="compositionally biased region" description="Acidic residues" evidence="1">
    <location>
        <begin position="1307"/>
        <end position="1316"/>
    </location>
</feature>
<feature type="compositionally biased region" description="Low complexity" evidence="1">
    <location>
        <begin position="1028"/>
        <end position="1039"/>
    </location>
</feature>
<dbReference type="OrthoDB" id="5408934at2759"/>
<feature type="compositionally biased region" description="Basic residues" evidence="1">
    <location>
        <begin position="1261"/>
        <end position="1273"/>
    </location>
</feature>
<dbReference type="Pfam" id="PF24340">
    <property type="entry name" value="DH_2"/>
    <property type="match status" value="1"/>
</dbReference>
<feature type="compositionally biased region" description="Polar residues" evidence="1">
    <location>
        <begin position="1662"/>
        <end position="1671"/>
    </location>
</feature>
<feature type="compositionally biased region" description="Basic residues" evidence="1">
    <location>
        <begin position="1165"/>
        <end position="1174"/>
    </location>
</feature>
<feature type="compositionally biased region" description="Polar residues" evidence="1">
    <location>
        <begin position="1340"/>
        <end position="1356"/>
    </location>
</feature>
<feature type="domain" description="DBL homology" evidence="2">
    <location>
        <begin position="643"/>
        <end position="854"/>
    </location>
</feature>
<sequence>DFGKAIGIHKDADIPSKIKKWQTEGGGMIPVDDPAAGAVTEDESTEAVDAIATAKGKMKEKEKEKAAESPKPKKAAAAEAASPARSPKKLAHNKLDEDVRIASAPKKLAHNKLDEDVRIASAPKKRVVSDSNWRKNKSPPKDGAAARPDVKLPVGWVRPAVKHVSPTKPKVEARPPPIKITPRIVRTRTAVRRKSRPGSSGNEERPKTSGSDSVIAEKSDSSPASPCAAEKKEAVKLRGGDGRIRSPRVYLSADDEAPVKRRSSRRVDRSPTEEAIHDDTPPEKSPAFDSPLASGSRRRRRSGGHKIEQTLRESEEPTEDPPSTERRRLRKKSYQIDVPDVARPPEPEVAPETPPKVYGNRIEAWLTTTPDPFLDSETKSRRSSKSTVSTSDVSRPKTEVSSFTESSISREESVLEKPDRASSSRRRARTRTITVDTRDMDDRTSSHPSIAPSEITDSAAGGDGTPSPSLKRRGAKRSSQSPTKNRSKSLSSRDPPTVVDTEDEVSVAPSSSVDASTFQLPDLPIRSRPQTLALKRHFPTRGKRLSTIASVETFATEMQAAPPSETEGSEATVQPEPISENIDGSESRDTVDLESLVSLNRRGTSKRKLASHADLISVLSLPRGGSKSIVSARSIRTNRSRLATATIGDIMNELASDEAKYMRELRTLVDGVIPVLLACVLSKSDAAVAAGLFSKSALKSEPNVTRPIVDMGVSLERLKALHRRIPKEEPDALLSWAQSAQRIYSDYVKAWRLGFQDVVVNLAPADEGTSSASGSGKAPEDAVWDEGMPRNEEGYVVNGDGERVDVAFLLKRPLVRLKYLAKTFKGINHVKHSLQAEKMSMAFQELVNDARKRSNEERARLEDEAASNIDPTRARDPRSLAPLAGVKIDSMRCVRARDYFDMHLPHSSGQEVDCRVELLIRDDAPGRGTSGDVLLCEVDESGRSLFFPPIQLGRISARNGDQKGEIIVMMRGFNTAGHEWNEVFSLISNDEQAGFEWVQMLGLQPVPPQITEIKTERSFISKARRPPSSHASSSLVSAATGSTIPIKSRTPSPREVEVPFGERANPTSKKWDYSTPDRPGSRASPEISPVTPPSSEHSKTRAHTKASPVSPPSPLSQRQDAQSDRDILPSSRPKTREGELNLDRTPKSLNDAMMMAGTGSPVALKRTKAKRVSRHATQSPSSPKEMFIDHEPAAADIKPLRKPSRRQPAEPPYTPTSSSISQNSKGFSVWMPSSEPEYSDESDEEDMHPIKPALGPPVRPQPHRRASSTRRRSSSPLKHEYEPSTATESSGESEGEIVDNDSLTSDSSEDELEDDIPMPMLPRTEQPKFPKVSPPASIYSLPNGTISPSQSASNTPYRAVPQGSGKASKAIASITCWSNETGKWESLYPDECSIVVTPGKIEAYELTAAHSKPLLADGDEIINSNGKGPLVCQEVTPLVILRKGTAIDITVKSLPTSESRLKCGEQIMYRSRNPEECDALYNMINISRCNNPTWIALQQARGSYGQGSTWAAAVDRQNAARSTTGSQGAWWNLNGTLGRRSSYRASSTRAASISAVSDSSVGTMTSAFSALKRFSGSSRLFNVAKSTISSRDSGGSTGSLDSGSAGSGSGTNTPNPDGTPRAPGAPQGITNTKIRLYERESLNSWRDMGSARLTIMLPDPNTPRSATRQGQGSPGLRQHGSEKRIVIVGKAMGEMLMDVTLSESCFERVARTGIAISVWEDVMGPSGVGTVGAVGGVSGARARVYMVQMKTERECAYSYSLLGKLRY</sequence>
<feature type="domain" description="PH" evidence="4">
    <location>
        <begin position="1362"/>
        <end position="1502"/>
    </location>
</feature>
<evidence type="ECO:0000259" key="4">
    <source>
        <dbReference type="Pfam" id="PF24345"/>
    </source>
</evidence>
<feature type="region of interest" description="Disordered" evidence="1">
    <location>
        <begin position="559"/>
        <end position="589"/>
    </location>
</feature>
<feature type="compositionally biased region" description="Pro residues" evidence="1">
    <location>
        <begin position="342"/>
        <end position="354"/>
    </location>
</feature>
<feature type="compositionally biased region" description="Basic and acidic residues" evidence="1">
    <location>
        <begin position="408"/>
        <end position="422"/>
    </location>
</feature>
<feature type="compositionally biased region" description="Basic and acidic residues" evidence="1">
    <location>
        <begin position="305"/>
        <end position="315"/>
    </location>
</feature>
<dbReference type="InterPro" id="IPR056223">
    <property type="entry name" value="PH_24"/>
</dbReference>
<feature type="compositionally biased region" description="Acidic residues" evidence="1">
    <location>
        <begin position="1237"/>
        <end position="1246"/>
    </location>
</feature>
<feature type="compositionally biased region" description="Basic and acidic residues" evidence="1">
    <location>
        <begin position="265"/>
        <end position="282"/>
    </location>
</feature>
<gene>
    <name evidence="5 7" type="ORF">BDZ99DRAFT_351970</name>
</gene>
<proteinExistence type="predicted"/>
<feature type="compositionally biased region" description="Low complexity" evidence="1">
    <location>
        <begin position="1587"/>
        <end position="1604"/>
    </location>
</feature>
<feature type="compositionally biased region" description="Basic residues" evidence="1">
    <location>
        <begin position="185"/>
        <end position="196"/>
    </location>
</feature>
<feature type="domain" description="PH" evidence="3">
    <location>
        <begin position="868"/>
        <end position="1009"/>
    </location>
</feature>
<evidence type="ECO:0000313" key="5">
    <source>
        <dbReference type="EMBL" id="KAF2816139.1"/>
    </source>
</evidence>
<dbReference type="Proteomes" id="UP000504636">
    <property type="component" value="Unplaced"/>
</dbReference>
<reference evidence="5 7" key="1">
    <citation type="journal article" date="2020" name="Stud. Mycol.">
        <title>101 Dothideomycetes genomes: a test case for predicting lifestyles and emergence of pathogens.</title>
        <authorList>
            <person name="Haridas S."/>
            <person name="Albert R."/>
            <person name="Binder M."/>
            <person name="Bloem J."/>
            <person name="Labutti K."/>
            <person name="Salamov A."/>
            <person name="Andreopoulos B."/>
            <person name="Baker S."/>
            <person name="Barry K."/>
            <person name="Bills G."/>
            <person name="Bluhm B."/>
            <person name="Cannon C."/>
            <person name="Castanera R."/>
            <person name="Culley D."/>
            <person name="Daum C."/>
            <person name="Ezra D."/>
            <person name="Gonzalez J."/>
            <person name="Henrissat B."/>
            <person name="Kuo A."/>
            <person name="Liang C."/>
            <person name="Lipzen A."/>
            <person name="Lutzoni F."/>
            <person name="Magnuson J."/>
            <person name="Mondo S."/>
            <person name="Nolan M."/>
            <person name="Ohm R."/>
            <person name="Pangilinan J."/>
            <person name="Park H.-J."/>
            <person name="Ramirez L."/>
            <person name="Alfaro M."/>
            <person name="Sun H."/>
            <person name="Tritt A."/>
            <person name="Yoshinaga Y."/>
            <person name="Zwiers L.-H."/>
            <person name="Turgeon B."/>
            <person name="Goodwin S."/>
            <person name="Spatafora J."/>
            <person name="Crous P."/>
            <person name="Grigoriev I."/>
        </authorList>
    </citation>
    <scope>NUCLEOTIDE SEQUENCE</scope>
    <source>
        <strain evidence="5 7">CBS 304.34</strain>
    </source>
</reference>
<protein>
    <recommendedName>
        <fullName evidence="8">SRm160/300 splicing coactivator</fullName>
    </recommendedName>
</protein>
<feature type="compositionally biased region" description="Basic and acidic residues" evidence="1">
    <location>
        <begin position="436"/>
        <end position="445"/>
    </location>
</feature>
<feature type="compositionally biased region" description="Basic and acidic residues" evidence="1">
    <location>
        <begin position="229"/>
        <end position="244"/>
    </location>
</feature>
<evidence type="ECO:0000256" key="1">
    <source>
        <dbReference type="SAM" id="MobiDB-lite"/>
    </source>
</evidence>
<feature type="compositionally biased region" description="Basic and acidic residues" evidence="1">
    <location>
        <begin position="854"/>
        <end position="863"/>
    </location>
</feature>
<dbReference type="Pfam" id="PF24344">
    <property type="entry name" value="PH_23"/>
    <property type="match status" value="1"/>
</dbReference>
<organism evidence="5">
    <name type="scientific">Mytilinidion resinicola</name>
    <dbReference type="NCBI Taxonomy" id="574789"/>
    <lineage>
        <taxon>Eukaryota</taxon>
        <taxon>Fungi</taxon>
        <taxon>Dikarya</taxon>
        <taxon>Ascomycota</taxon>
        <taxon>Pezizomycotina</taxon>
        <taxon>Dothideomycetes</taxon>
        <taxon>Pleosporomycetidae</taxon>
        <taxon>Mytilinidiales</taxon>
        <taxon>Mytilinidiaceae</taxon>
        <taxon>Mytilinidion</taxon>
    </lineage>
</organism>
<dbReference type="Pfam" id="PF24345">
    <property type="entry name" value="PH_24"/>
    <property type="match status" value="1"/>
</dbReference>
<feature type="region of interest" description="Disordered" evidence="1">
    <location>
        <begin position="1587"/>
        <end position="1630"/>
    </location>
</feature>
<feature type="region of interest" description="Disordered" evidence="1">
    <location>
        <begin position="24"/>
        <end position="519"/>
    </location>
</feature>
<feature type="region of interest" description="Disordered" evidence="1">
    <location>
        <begin position="766"/>
        <end position="785"/>
    </location>
</feature>
<dbReference type="GeneID" id="54455419"/>
<feature type="compositionally biased region" description="Polar residues" evidence="1">
    <location>
        <begin position="1040"/>
        <end position="1051"/>
    </location>
</feature>
<feature type="non-terminal residue" evidence="5">
    <location>
        <position position="1"/>
    </location>
</feature>
<feature type="compositionally biased region" description="Low complexity" evidence="1">
    <location>
        <begin position="75"/>
        <end position="85"/>
    </location>
</feature>
<evidence type="ECO:0008006" key="8">
    <source>
        <dbReference type="Google" id="ProtNLM"/>
    </source>
</evidence>
<feature type="region of interest" description="Disordered" evidence="1">
    <location>
        <begin position="1020"/>
        <end position="1364"/>
    </location>
</feature>
<feature type="compositionally biased region" description="Basic and acidic residues" evidence="1">
    <location>
        <begin position="57"/>
        <end position="71"/>
    </location>
</feature>
<evidence type="ECO:0000313" key="7">
    <source>
        <dbReference type="RefSeq" id="XP_033583103.1"/>
    </source>
</evidence>
<evidence type="ECO:0000313" key="6">
    <source>
        <dbReference type="Proteomes" id="UP000504636"/>
    </source>
</evidence>
<keyword evidence="6" id="KW-1185">Reference proteome</keyword>
<feature type="compositionally biased region" description="Polar residues" evidence="1">
    <location>
        <begin position="477"/>
        <end position="494"/>
    </location>
</feature>
<feature type="non-terminal residue" evidence="5">
    <location>
        <position position="1767"/>
    </location>
</feature>
<dbReference type="InterPro" id="IPR056222">
    <property type="entry name" value="PH_23"/>
</dbReference>
<accession>A0A6A6Z5Y5</accession>
<dbReference type="RefSeq" id="XP_033583103.1">
    <property type="nucleotide sequence ID" value="XM_033714526.1"/>
</dbReference>
<dbReference type="InterPro" id="IPR056416">
    <property type="entry name" value="DH_2_fung"/>
</dbReference>
<feature type="region of interest" description="Disordered" evidence="1">
    <location>
        <begin position="1655"/>
        <end position="1678"/>
    </location>
</feature>